<keyword evidence="4 9" id="KW-0521">NADP</keyword>
<dbReference type="InterPro" id="IPR026877">
    <property type="entry name" value="DXPR_C"/>
</dbReference>
<evidence type="ECO:0000256" key="4">
    <source>
        <dbReference type="ARBA" id="ARBA00022857"/>
    </source>
</evidence>
<feature type="binding site" evidence="9">
    <location>
        <position position="151"/>
    </location>
    <ligand>
        <name>Mn(2+)</name>
        <dbReference type="ChEBI" id="CHEBI:29035"/>
    </ligand>
</feature>
<feature type="binding site" evidence="9">
    <location>
        <position position="152"/>
    </location>
    <ligand>
        <name>1-deoxy-D-xylulose 5-phosphate</name>
        <dbReference type="ChEBI" id="CHEBI:57792"/>
    </ligand>
</feature>
<feature type="binding site" evidence="9">
    <location>
        <position position="218"/>
    </location>
    <ligand>
        <name>1-deoxy-D-xylulose 5-phosphate</name>
        <dbReference type="ChEBI" id="CHEBI:57792"/>
    </ligand>
</feature>
<dbReference type="SUPFAM" id="SSF55347">
    <property type="entry name" value="Glyceraldehyde-3-phosphate dehydrogenase-like, C-terminal domain"/>
    <property type="match status" value="1"/>
</dbReference>
<evidence type="ECO:0000259" key="11">
    <source>
        <dbReference type="Pfam" id="PF08436"/>
    </source>
</evidence>
<dbReference type="PIRSF" id="PIRSF006205">
    <property type="entry name" value="Dxp_reductismrs"/>
    <property type="match status" value="1"/>
</dbReference>
<evidence type="ECO:0000256" key="2">
    <source>
        <dbReference type="ARBA" id="ARBA00006825"/>
    </source>
</evidence>
<evidence type="ECO:0000256" key="6">
    <source>
        <dbReference type="ARBA" id="ARBA00023211"/>
    </source>
</evidence>
<dbReference type="PANTHER" id="PTHR30525:SF0">
    <property type="entry name" value="1-DEOXY-D-XYLULOSE 5-PHOSPHATE REDUCTOISOMERASE, CHLOROPLASTIC"/>
    <property type="match status" value="1"/>
</dbReference>
<dbReference type="GO" id="GO:0070402">
    <property type="term" value="F:NADPH binding"/>
    <property type="evidence" value="ECO:0007669"/>
    <property type="project" value="InterPro"/>
</dbReference>
<feature type="binding site" evidence="9">
    <location>
        <position position="16"/>
    </location>
    <ligand>
        <name>NADPH</name>
        <dbReference type="ChEBI" id="CHEBI:57783"/>
    </ligand>
</feature>
<feature type="binding site" evidence="9">
    <location>
        <position position="15"/>
    </location>
    <ligand>
        <name>NADPH</name>
        <dbReference type="ChEBI" id="CHEBI:57783"/>
    </ligand>
</feature>
<feature type="domain" description="1-deoxy-D-xylulose 5-phosphate reductoisomerase N-terminal" evidence="10">
    <location>
        <begin position="8"/>
        <end position="133"/>
    </location>
</feature>
<feature type="domain" description="1-deoxy-D-xylulose 5-phosphate reductoisomerase C-terminal" evidence="11">
    <location>
        <begin position="147"/>
        <end position="230"/>
    </location>
</feature>
<reference evidence="13 14" key="1">
    <citation type="submission" date="2019-12" db="EMBL/GenBank/DDBJ databases">
        <title>Snethiella sp. nov. sp. isolated from sea sand.</title>
        <authorList>
            <person name="Kim J."/>
            <person name="Jeong S.E."/>
            <person name="Jung H.S."/>
            <person name="Jeon C.O."/>
        </authorList>
    </citation>
    <scope>NUCLEOTIDE SEQUENCE [LARGE SCALE GENOMIC DNA]</scope>
    <source>
        <strain evidence="13 14">DP05</strain>
    </source>
</reference>
<feature type="binding site" evidence="9">
    <location>
        <position position="206"/>
    </location>
    <ligand>
        <name>NADPH</name>
        <dbReference type="ChEBI" id="CHEBI:57783"/>
    </ligand>
</feature>
<evidence type="ECO:0000259" key="12">
    <source>
        <dbReference type="Pfam" id="PF13288"/>
    </source>
</evidence>
<dbReference type="InterPro" id="IPR003821">
    <property type="entry name" value="DXP_reductoisomerase"/>
</dbReference>
<dbReference type="GO" id="GO:0051484">
    <property type="term" value="P:isopentenyl diphosphate biosynthetic process, methylerythritol 4-phosphate pathway involved in terpenoid biosynthetic process"/>
    <property type="evidence" value="ECO:0007669"/>
    <property type="project" value="UniProtKB-ARBA"/>
</dbReference>
<dbReference type="Pfam" id="PF08436">
    <property type="entry name" value="DXP_redisom_C"/>
    <property type="match status" value="1"/>
</dbReference>
<dbReference type="SUPFAM" id="SSF69055">
    <property type="entry name" value="1-deoxy-D-xylulose-5-phosphate reductoisomerase, C-terminal domain"/>
    <property type="match status" value="1"/>
</dbReference>
<accession>A0A6L8W8D0</accession>
<dbReference type="Proteomes" id="UP000476030">
    <property type="component" value="Unassembled WGS sequence"/>
</dbReference>
<dbReference type="InterPro" id="IPR013512">
    <property type="entry name" value="DXP_reductoisomerase_N"/>
</dbReference>
<dbReference type="Pfam" id="PF02670">
    <property type="entry name" value="DXP_reductoisom"/>
    <property type="match status" value="1"/>
</dbReference>
<dbReference type="Gene3D" id="1.10.1740.10">
    <property type="match status" value="1"/>
</dbReference>
<keyword evidence="6 9" id="KW-0464">Manganese</keyword>
<dbReference type="EMBL" id="WTUW01000002">
    <property type="protein sequence ID" value="MZR30487.1"/>
    <property type="molecule type" value="Genomic_DNA"/>
</dbReference>
<feature type="binding site" evidence="9">
    <location>
        <position position="126"/>
    </location>
    <ligand>
        <name>1-deoxy-D-xylulose 5-phosphate</name>
        <dbReference type="ChEBI" id="CHEBI:57792"/>
    </ligand>
</feature>
<feature type="binding site" evidence="9">
    <location>
        <position position="213"/>
    </location>
    <ligand>
        <name>1-deoxy-D-xylulose 5-phosphate</name>
        <dbReference type="ChEBI" id="CHEBI:57792"/>
    </ligand>
</feature>
<evidence type="ECO:0000256" key="9">
    <source>
        <dbReference type="HAMAP-Rule" id="MF_00183"/>
    </source>
</evidence>
<dbReference type="EC" id="1.1.1.267" evidence="9"/>
<evidence type="ECO:0000256" key="5">
    <source>
        <dbReference type="ARBA" id="ARBA00023002"/>
    </source>
</evidence>
<gene>
    <name evidence="9" type="primary">dxr</name>
    <name evidence="13" type="ORF">GQE98_07535</name>
</gene>
<dbReference type="PANTHER" id="PTHR30525">
    <property type="entry name" value="1-DEOXY-D-XYLULOSE 5-PHOSPHATE REDUCTOISOMERASE"/>
    <property type="match status" value="1"/>
</dbReference>
<proteinExistence type="inferred from homology"/>
<feature type="binding site" evidence="9">
    <location>
        <position position="125"/>
    </location>
    <ligand>
        <name>NADPH</name>
        <dbReference type="ChEBI" id="CHEBI:57783"/>
    </ligand>
</feature>
<dbReference type="AlphaFoldDB" id="A0A6L8W8D0"/>
<comment type="function">
    <text evidence="9">Catalyzes the NADPH-dependent rearrangement and reduction of 1-deoxy-D-xylulose-5-phosphate (DXP) to 2-C-methyl-D-erythritol 4-phosphate (MEP).</text>
</comment>
<feature type="binding site" evidence="9">
    <location>
        <position position="177"/>
    </location>
    <ligand>
        <name>1-deoxy-D-xylulose 5-phosphate</name>
        <dbReference type="ChEBI" id="CHEBI:57792"/>
    </ligand>
</feature>
<feature type="binding site" evidence="9">
    <location>
        <position position="153"/>
    </location>
    <ligand>
        <name>Mn(2+)</name>
        <dbReference type="ChEBI" id="CHEBI:29035"/>
    </ligand>
</feature>
<keyword evidence="14" id="KW-1185">Reference proteome</keyword>
<dbReference type="Pfam" id="PF13288">
    <property type="entry name" value="DXPR_C"/>
    <property type="match status" value="1"/>
</dbReference>
<dbReference type="HAMAP" id="MF_00183">
    <property type="entry name" value="DXP_reductoisom"/>
    <property type="match status" value="1"/>
</dbReference>
<feature type="binding site" evidence="9">
    <location>
        <position position="42"/>
    </location>
    <ligand>
        <name>NADPH</name>
        <dbReference type="ChEBI" id="CHEBI:57783"/>
    </ligand>
</feature>
<evidence type="ECO:0000256" key="7">
    <source>
        <dbReference type="ARBA" id="ARBA00023229"/>
    </source>
</evidence>
<comment type="catalytic activity">
    <reaction evidence="8">
        <text>2-C-methyl-D-erythritol 4-phosphate + NADP(+) = 1-deoxy-D-xylulose 5-phosphate + NADPH + H(+)</text>
        <dbReference type="Rhea" id="RHEA:13717"/>
        <dbReference type="ChEBI" id="CHEBI:15378"/>
        <dbReference type="ChEBI" id="CHEBI:57783"/>
        <dbReference type="ChEBI" id="CHEBI:57792"/>
        <dbReference type="ChEBI" id="CHEBI:58262"/>
        <dbReference type="ChEBI" id="CHEBI:58349"/>
        <dbReference type="EC" id="1.1.1.267"/>
    </reaction>
    <physiologicalReaction direction="right-to-left" evidence="8">
        <dbReference type="Rhea" id="RHEA:13719"/>
    </physiologicalReaction>
</comment>
<feature type="binding site" evidence="9">
    <location>
        <position position="17"/>
    </location>
    <ligand>
        <name>NADPH</name>
        <dbReference type="ChEBI" id="CHEBI:57783"/>
    </ligand>
</feature>
<dbReference type="GO" id="GO:0030145">
    <property type="term" value="F:manganese ion binding"/>
    <property type="evidence" value="ECO:0007669"/>
    <property type="project" value="TreeGrafter"/>
</dbReference>
<evidence type="ECO:0000256" key="8">
    <source>
        <dbReference type="ARBA" id="ARBA00048543"/>
    </source>
</evidence>
<comment type="pathway">
    <text evidence="1 9">Isoprenoid biosynthesis; isopentenyl diphosphate biosynthesis via DXP pathway; isopentenyl diphosphate from 1-deoxy-D-xylulose 5-phosphate: step 1/6.</text>
</comment>
<dbReference type="GO" id="GO:0016853">
    <property type="term" value="F:isomerase activity"/>
    <property type="evidence" value="ECO:0007669"/>
    <property type="project" value="UniProtKB-KW"/>
</dbReference>
<feature type="binding site" evidence="9">
    <location>
        <position position="14"/>
    </location>
    <ligand>
        <name>NADPH</name>
        <dbReference type="ChEBI" id="CHEBI:57783"/>
    </ligand>
</feature>
<keyword evidence="3 9" id="KW-0479">Metal-binding</keyword>
<evidence type="ECO:0000256" key="3">
    <source>
        <dbReference type="ARBA" id="ARBA00022723"/>
    </source>
</evidence>
<dbReference type="NCBIfam" id="TIGR00243">
    <property type="entry name" value="Dxr"/>
    <property type="match status" value="1"/>
</dbReference>
<feature type="domain" description="DXP reductoisomerase C-terminal" evidence="12">
    <location>
        <begin position="262"/>
        <end position="378"/>
    </location>
</feature>
<feature type="binding site" evidence="9">
    <location>
        <position position="200"/>
    </location>
    <ligand>
        <name>1-deoxy-D-xylulose 5-phosphate</name>
        <dbReference type="ChEBI" id="CHEBI:57792"/>
    </ligand>
</feature>
<dbReference type="InterPro" id="IPR036169">
    <property type="entry name" value="DXPR_C_sf"/>
</dbReference>
<feature type="binding site" evidence="9">
    <location>
        <position position="153"/>
    </location>
    <ligand>
        <name>1-deoxy-D-xylulose 5-phosphate</name>
        <dbReference type="ChEBI" id="CHEBI:57792"/>
    </ligand>
</feature>
<evidence type="ECO:0000313" key="14">
    <source>
        <dbReference type="Proteomes" id="UP000476030"/>
    </source>
</evidence>
<keyword evidence="9" id="KW-0460">Magnesium</keyword>
<dbReference type="InterPro" id="IPR013644">
    <property type="entry name" value="DXP_reductoisomerase_C"/>
</dbReference>
<protein>
    <recommendedName>
        <fullName evidence="9">1-deoxy-D-xylulose 5-phosphate reductoisomerase</fullName>
        <shortName evidence="9">DXP reductoisomerase</shortName>
        <ecNumber evidence="9">1.1.1.267</ecNumber>
    </recommendedName>
    <alternativeName>
        <fullName evidence="9">1-deoxyxylulose-5-phosphate reductoisomerase</fullName>
    </alternativeName>
    <alternativeName>
        <fullName evidence="9">2-C-methyl-D-erythritol 4-phosphate synthase</fullName>
    </alternativeName>
</protein>
<evidence type="ECO:0000259" key="10">
    <source>
        <dbReference type="Pfam" id="PF02670"/>
    </source>
</evidence>
<dbReference type="UniPathway" id="UPA00056">
    <property type="reaction ID" value="UER00092"/>
</dbReference>
<name>A0A6L8W8D0_9PROT</name>
<sequence length="387" mass="41244">MEPAVRHVSIFGSTGSVGVNTLDLIAGAADKFSVDVLTANENVALLAKQARQFGASLAVIANESKYAELKSLLTGSGIEVAAGRDALIDAASRKVDWVMLAIVGAAGLAPALAAVRTGSVIAIANKEALVCGGDLVLGDAEKYGATLLPVDSEHNAIFQVLDFDQIENVERLILTASGGPFLDFTLDEMKSVTRKQALAHPNWDMGAKISIDSATMMNKGLEYIEAVRLFPVAPDKIDILVHPQSVIHSMVEYRDGSVLAQLGAPDMRTPISYTLGWPERHSFPAERLDLAKTGSLTFLDPDLVKFPAIRLAREALNTGKSAPTTLNASNEVAVHGFLTGSIGFLDIAAVVEECLNQAHIVDLTSIEDIFECDRQSRELAHDVMASI</sequence>
<keyword evidence="13" id="KW-0413">Isomerase</keyword>
<feature type="binding site" evidence="9">
    <location>
        <position position="222"/>
    </location>
    <ligand>
        <name>Mn(2+)</name>
        <dbReference type="ChEBI" id="CHEBI:29035"/>
    </ligand>
</feature>
<dbReference type="InterPro" id="IPR036291">
    <property type="entry name" value="NAD(P)-bd_dom_sf"/>
</dbReference>
<dbReference type="Gene3D" id="3.40.50.720">
    <property type="entry name" value="NAD(P)-binding Rossmann-like Domain"/>
    <property type="match status" value="1"/>
</dbReference>
<evidence type="ECO:0000256" key="1">
    <source>
        <dbReference type="ARBA" id="ARBA00005094"/>
    </source>
</evidence>
<dbReference type="FunFam" id="3.40.50.720:FF:000045">
    <property type="entry name" value="1-deoxy-D-xylulose 5-phosphate reductoisomerase"/>
    <property type="match status" value="1"/>
</dbReference>
<comment type="similarity">
    <text evidence="2 9">Belongs to the DXR family.</text>
</comment>
<dbReference type="GO" id="GO:0030604">
    <property type="term" value="F:1-deoxy-D-xylulose-5-phosphate reductoisomerase activity"/>
    <property type="evidence" value="ECO:0007669"/>
    <property type="project" value="UniProtKB-UniRule"/>
</dbReference>
<comment type="cofactor">
    <cofactor evidence="9">
        <name>Mg(2+)</name>
        <dbReference type="ChEBI" id="CHEBI:18420"/>
    </cofactor>
    <cofactor evidence="9">
        <name>Mn(2+)</name>
        <dbReference type="ChEBI" id="CHEBI:29035"/>
    </cofactor>
</comment>
<evidence type="ECO:0000313" key="13">
    <source>
        <dbReference type="EMBL" id="MZR30487.1"/>
    </source>
</evidence>
<feature type="binding site" evidence="9">
    <location>
        <position position="222"/>
    </location>
    <ligand>
        <name>1-deoxy-D-xylulose 5-phosphate</name>
        <dbReference type="ChEBI" id="CHEBI:57792"/>
    </ligand>
</feature>
<dbReference type="SUPFAM" id="SSF51735">
    <property type="entry name" value="NAD(P)-binding Rossmann-fold domains"/>
    <property type="match status" value="1"/>
</dbReference>
<feature type="binding site" evidence="9">
    <location>
        <position position="219"/>
    </location>
    <ligand>
        <name>1-deoxy-D-xylulose 5-phosphate</name>
        <dbReference type="ChEBI" id="CHEBI:57792"/>
    </ligand>
</feature>
<keyword evidence="7 9" id="KW-0414">Isoprene biosynthesis</keyword>
<organism evidence="13 14">
    <name type="scientific">Sneathiella litorea</name>
    <dbReference type="NCBI Taxonomy" id="2606216"/>
    <lineage>
        <taxon>Bacteria</taxon>
        <taxon>Pseudomonadati</taxon>
        <taxon>Pseudomonadota</taxon>
        <taxon>Alphaproteobacteria</taxon>
        <taxon>Sneathiellales</taxon>
        <taxon>Sneathiellaceae</taxon>
        <taxon>Sneathiella</taxon>
    </lineage>
</organism>
<feature type="binding site" evidence="9">
    <location>
        <position position="127"/>
    </location>
    <ligand>
        <name>NADPH</name>
        <dbReference type="ChEBI" id="CHEBI:57783"/>
    </ligand>
</feature>
<comment type="caution">
    <text evidence="13">The sequence shown here is derived from an EMBL/GenBank/DDBJ whole genome shotgun (WGS) entry which is preliminary data.</text>
</comment>
<keyword evidence="5 9" id="KW-0560">Oxidoreductase</keyword>
<comment type="caution">
    <text evidence="9">Lacks conserved residue(s) required for the propagation of feature annotation.</text>
</comment>